<keyword evidence="2" id="KW-0732">Signal</keyword>
<gene>
    <name evidence="3" type="ORF">DZC73_11000</name>
</gene>
<protein>
    <recommendedName>
        <fullName evidence="5">Tetratricopeptide repeat protein</fullName>
    </recommendedName>
</protein>
<organism evidence="3 4">
    <name type="scientific">Piscinibacter terrae</name>
    <dbReference type="NCBI Taxonomy" id="2496871"/>
    <lineage>
        <taxon>Bacteria</taxon>
        <taxon>Pseudomonadati</taxon>
        <taxon>Pseudomonadota</taxon>
        <taxon>Betaproteobacteria</taxon>
        <taxon>Burkholderiales</taxon>
        <taxon>Sphaerotilaceae</taxon>
        <taxon>Piscinibacter</taxon>
    </lineage>
</organism>
<dbReference type="Proteomes" id="UP000267464">
    <property type="component" value="Unassembled WGS sequence"/>
</dbReference>
<proteinExistence type="predicted"/>
<dbReference type="Gene3D" id="1.25.40.10">
    <property type="entry name" value="Tetratricopeptide repeat domain"/>
    <property type="match status" value="1"/>
</dbReference>
<evidence type="ECO:0000313" key="3">
    <source>
        <dbReference type="EMBL" id="RQP25345.1"/>
    </source>
</evidence>
<dbReference type="SUPFAM" id="SSF48452">
    <property type="entry name" value="TPR-like"/>
    <property type="match status" value="2"/>
</dbReference>
<evidence type="ECO:0000256" key="2">
    <source>
        <dbReference type="SAM" id="SignalP"/>
    </source>
</evidence>
<name>A0A3N7K328_9BURK</name>
<reference evidence="3 4" key="1">
    <citation type="submission" date="2018-08" db="EMBL/GenBank/DDBJ databases">
        <authorList>
            <person name="Khan S.A."/>
            <person name="Jeon C.O."/>
            <person name="Chun B.H."/>
            <person name="Jeong S.E."/>
        </authorList>
    </citation>
    <scope>NUCLEOTIDE SEQUENCE [LARGE SCALE GENOMIC DNA]</scope>
    <source>
        <strain evidence="3 4">S-16</strain>
    </source>
</reference>
<dbReference type="EMBL" id="QUSW01000002">
    <property type="protein sequence ID" value="RQP25345.1"/>
    <property type="molecule type" value="Genomic_DNA"/>
</dbReference>
<sequence>MQSRSMKGHGMKRLAKVSMVALALACAGGTHAADAPPAPPNIVQAPHYGDGLFYFYQDRYFSSITSIMVSQHFERMSPHDDDAEILRGGLMLSFGLHREAGEIFARLIDKGVKPSVRDRAWFYLAKIRYQRGFNAEAEEAVNRIEGKLPGELEVDRVLLKSNLLMARGDYAGAVEALNAMAAAKEPSRYVRFNMGVALVKSGDAPRGTTMLDELGKAPAENEEIRSLRDKANVALGFTALQENRPEDARTYLERVRLNGMQSNKALLGFGWAAATLKKPEAALVPWLELVKRDISDSAVLEARIAVPYAYAQLGAYGQSLDEYNNAITAFAQEDKSLDESIGAIRAGKLINGLMETNPGVEMGWFWKIDRLPDMPHAGHLTQVLAQHEFQEAFKNYRDLRFLATNLEGWRDNLGVFNDMLTNRRNAYKERLPKVLESAKDIGIDALHKRRDALAEELKDAESKQDGVAFADEKERDLMERLDRVEAALKQMGTEPEFESARERARLAKGALVWRLSQEYPGRVWSAQKGMRDTNAGLEEARRRDAALQQAQKDEPARHEAFAKRIAELAQRIDALIPRVAALTKEQQQVVQEIAVTELTHQKERLTAYVTQAQFAVAQLVDKANQQGADNASKP</sequence>
<keyword evidence="4" id="KW-1185">Reference proteome</keyword>
<evidence type="ECO:0000256" key="1">
    <source>
        <dbReference type="SAM" id="Coils"/>
    </source>
</evidence>
<dbReference type="OrthoDB" id="6072288at2"/>
<feature type="chain" id="PRO_5018153802" description="Tetratricopeptide repeat protein" evidence="2">
    <location>
        <begin position="33"/>
        <end position="634"/>
    </location>
</feature>
<feature type="signal peptide" evidence="2">
    <location>
        <begin position="1"/>
        <end position="32"/>
    </location>
</feature>
<comment type="caution">
    <text evidence="3">The sequence shown here is derived from an EMBL/GenBank/DDBJ whole genome shotgun (WGS) entry which is preliminary data.</text>
</comment>
<keyword evidence="1" id="KW-0175">Coiled coil</keyword>
<reference evidence="3 4" key="2">
    <citation type="submission" date="2018-12" db="EMBL/GenBank/DDBJ databases">
        <title>Rhizobacter gummiphilus sp. nov., a rubber-degrading bacterium isolated from the soil of a botanical garden in Japan.</title>
        <authorList>
            <person name="Shunsuke S.S."/>
        </authorList>
    </citation>
    <scope>NUCLEOTIDE SEQUENCE [LARGE SCALE GENOMIC DNA]</scope>
    <source>
        <strain evidence="3 4">S-16</strain>
    </source>
</reference>
<dbReference type="InterPro" id="IPR011990">
    <property type="entry name" value="TPR-like_helical_dom_sf"/>
</dbReference>
<dbReference type="AlphaFoldDB" id="A0A3N7K328"/>
<evidence type="ECO:0008006" key="5">
    <source>
        <dbReference type="Google" id="ProtNLM"/>
    </source>
</evidence>
<accession>A0A3N7K328</accession>
<evidence type="ECO:0000313" key="4">
    <source>
        <dbReference type="Proteomes" id="UP000267464"/>
    </source>
</evidence>
<feature type="coiled-coil region" evidence="1">
    <location>
        <begin position="443"/>
        <end position="494"/>
    </location>
</feature>